<dbReference type="EMBL" id="CP069103">
    <property type="protein sequence ID" value="QSS51994.1"/>
    <property type="molecule type" value="Genomic_DNA"/>
</dbReference>
<dbReference type="Proteomes" id="UP000663419">
    <property type="component" value="Chromosome 2"/>
</dbReference>
<dbReference type="VEuPathDB" id="FungiDB:I7I53_07481"/>
<evidence type="ECO:0000313" key="1">
    <source>
        <dbReference type="EMBL" id="QSS51994.1"/>
    </source>
</evidence>
<gene>
    <name evidence="1" type="ORF">I7I53_07481</name>
</gene>
<accession>A0A8A1LHQ6</accession>
<proteinExistence type="predicted"/>
<sequence>MRQHTQRLFFPLLFAPCPASNPSSIHRLNLRCIQVFLQPVRGVSLRMSMIVVGDTAHSSIIGFSLRDIGLAEPVNPPVLLSFGQIPPAGSRGTDNNCNFKNHIFYCLPSPVL</sequence>
<evidence type="ECO:0000313" key="2">
    <source>
        <dbReference type="Proteomes" id="UP000663419"/>
    </source>
</evidence>
<organism evidence="1 2">
    <name type="scientific">Ajellomyces capsulatus (strain H88)</name>
    <name type="common">Darling's disease fungus</name>
    <name type="synonym">Histoplasma capsulatum</name>
    <dbReference type="NCBI Taxonomy" id="544711"/>
    <lineage>
        <taxon>Eukaryota</taxon>
        <taxon>Fungi</taxon>
        <taxon>Dikarya</taxon>
        <taxon>Ascomycota</taxon>
        <taxon>Pezizomycotina</taxon>
        <taxon>Eurotiomycetes</taxon>
        <taxon>Eurotiomycetidae</taxon>
        <taxon>Onygenales</taxon>
        <taxon>Ajellomycetaceae</taxon>
        <taxon>Histoplasma</taxon>
    </lineage>
</organism>
<dbReference type="AlphaFoldDB" id="A0A8A1LHQ6"/>
<reference evidence="1" key="1">
    <citation type="submission" date="2021-01" db="EMBL/GenBank/DDBJ databases">
        <title>Chromosome-level genome assembly of a human fungal pathogen reveals clustering of transcriptionally co-regulated genes.</title>
        <authorList>
            <person name="Voorhies M."/>
            <person name="Cohen S."/>
            <person name="Shea T.P."/>
            <person name="Petrus S."/>
            <person name="Munoz J.F."/>
            <person name="Poplawski S."/>
            <person name="Goldman W.E."/>
            <person name="Michael T."/>
            <person name="Cuomo C.A."/>
            <person name="Sil A."/>
            <person name="Beyhan S."/>
        </authorList>
    </citation>
    <scope>NUCLEOTIDE SEQUENCE</scope>
    <source>
        <strain evidence="1">H88</strain>
    </source>
</reference>
<protein>
    <submittedName>
        <fullName evidence="1">Uncharacterized protein</fullName>
    </submittedName>
</protein>
<name>A0A8A1LHQ6_AJEC8</name>